<dbReference type="InterPro" id="IPR023214">
    <property type="entry name" value="HAD_sf"/>
</dbReference>
<dbReference type="InterPro" id="IPR010021">
    <property type="entry name" value="PGPP1/Gep4"/>
</dbReference>
<sequence>MGQSWNFAGILSFLSVLRRPQLAVPHFVIPNLAYLRVNGLRECGVKAVAFDKDNTLTRPYSNSLEPEFETTWKECQKVFGKDNLVIISNSIGTDDDPGHVQVSSGMSVQVLCHQDKKPAGSQVLLDHFPGLKPGEIAMVGDRILTDIAYGHRAGAVTILTRQVISIQGDNPAAALVGHERQERMMEWDRMGRLTIPLR</sequence>
<organism evidence="2 3">
    <name type="scientific">Piptocephalis cylindrospora</name>
    <dbReference type="NCBI Taxonomy" id="1907219"/>
    <lineage>
        <taxon>Eukaryota</taxon>
        <taxon>Fungi</taxon>
        <taxon>Fungi incertae sedis</taxon>
        <taxon>Zoopagomycota</taxon>
        <taxon>Zoopagomycotina</taxon>
        <taxon>Zoopagomycetes</taxon>
        <taxon>Zoopagales</taxon>
        <taxon>Piptocephalidaceae</taxon>
        <taxon>Piptocephalis</taxon>
    </lineage>
</organism>
<dbReference type="InterPro" id="IPR027706">
    <property type="entry name" value="PGP_Pase"/>
</dbReference>
<keyword evidence="3" id="KW-1185">Reference proteome</keyword>
<dbReference type="PANTHER" id="PTHR19288">
    <property type="entry name" value="4-NITROPHENYLPHOSPHATASE-RELATED"/>
    <property type="match status" value="1"/>
</dbReference>
<dbReference type="Gene3D" id="3.40.50.1000">
    <property type="entry name" value="HAD superfamily/HAD-like"/>
    <property type="match status" value="1"/>
</dbReference>
<dbReference type="PANTHER" id="PTHR19288:SF25">
    <property type="entry name" value="PHOSPHATIDYLGLYCEROPHOSPHATASE GEP4, MITOCHONDRIAL"/>
    <property type="match status" value="1"/>
</dbReference>
<feature type="chain" id="PRO_5020771034" evidence="1">
    <location>
        <begin position="24"/>
        <end position="198"/>
    </location>
</feature>
<gene>
    <name evidence="2" type="ORF">BJ684DRAFT_12156</name>
</gene>
<reference evidence="3" key="1">
    <citation type="journal article" date="2018" name="Nat. Microbiol.">
        <title>Leveraging single-cell genomics to expand the fungal tree of life.</title>
        <authorList>
            <person name="Ahrendt S.R."/>
            <person name="Quandt C.A."/>
            <person name="Ciobanu D."/>
            <person name="Clum A."/>
            <person name="Salamov A."/>
            <person name="Andreopoulos B."/>
            <person name="Cheng J.F."/>
            <person name="Woyke T."/>
            <person name="Pelin A."/>
            <person name="Henrissat B."/>
            <person name="Reynolds N.K."/>
            <person name="Benny G.L."/>
            <person name="Smith M.E."/>
            <person name="James T.Y."/>
            <person name="Grigoriev I.V."/>
        </authorList>
    </citation>
    <scope>NUCLEOTIDE SEQUENCE [LARGE SCALE GENOMIC DNA]</scope>
</reference>
<dbReference type="AlphaFoldDB" id="A0A4P9XZV1"/>
<dbReference type="SUPFAM" id="SSF56784">
    <property type="entry name" value="HAD-like"/>
    <property type="match status" value="1"/>
</dbReference>
<evidence type="ECO:0000256" key="1">
    <source>
        <dbReference type="SAM" id="SignalP"/>
    </source>
</evidence>
<name>A0A4P9XZV1_9FUNG</name>
<feature type="signal peptide" evidence="1">
    <location>
        <begin position="1"/>
        <end position="23"/>
    </location>
</feature>
<accession>A0A4P9XZV1</accession>
<dbReference type="GO" id="GO:0005737">
    <property type="term" value="C:cytoplasm"/>
    <property type="evidence" value="ECO:0007669"/>
    <property type="project" value="TreeGrafter"/>
</dbReference>
<dbReference type="Proteomes" id="UP000267251">
    <property type="component" value="Unassembled WGS sequence"/>
</dbReference>
<keyword evidence="1" id="KW-0732">Signal</keyword>
<dbReference type="InterPro" id="IPR036412">
    <property type="entry name" value="HAD-like_sf"/>
</dbReference>
<protein>
    <submittedName>
        <fullName evidence="2">Mitochondrial PGP phosphatase-domain-containing protein</fullName>
    </submittedName>
</protein>
<dbReference type="OrthoDB" id="198652at2759"/>
<proteinExistence type="predicted"/>
<evidence type="ECO:0000313" key="3">
    <source>
        <dbReference type="Proteomes" id="UP000267251"/>
    </source>
</evidence>
<dbReference type="EMBL" id="KZ988542">
    <property type="protein sequence ID" value="RKP11985.1"/>
    <property type="molecule type" value="Genomic_DNA"/>
</dbReference>
<dbReference type="NCBIfam" id="TIGR01668">
    <property type="entry name" value="YqeG_hyp_ppase"/>
    <property type="match status" value="1"/>
</dbReference>
<dbReference type="GO" id="GO:0008962">
    <property type="term" value="F:phosphatidylglycerophosphatase activity"/>
    <property type="evidence" value="ECO:0007669"/>
    <property type="project" value="InterPro"/>
</dbReference>
<evidence type="ECO:0000313" key="2">
    <source>
        <dbReference type="EMBL" id="RKP11985.1"/>
    </source>
</evidence>
<dbReference type="Pfam" id="PF09419">
    <property type="entry name" value="PGP_phosphatase"/>
    <property type="match status" value="1"/>
</dbReference>